<evidence type="ECO:0000313" key="3">
    <source>
        <dbReference type="Proteomes" id="UP000076632"/>
    </source>
</evidence>
<dbReference type="Proteomes" id="UP000076632">
    <property type="component" value="Unassembled WGS sequence"/>
</dbReference>
<organism evidence="2 3">
    <name type="scientific">Xylona heveae (strain CBS 132557 / TC161)</name>
    <dbReference type="NCBI Taxonomy" id="1328760"/>
    <lineage>
        <taxon>Eukaryota</taxon>
        <taxon>Fungi</taxon>
        <taxon>Dikarya</taxon>
        <taxon>Ascomycota</taxon>
        <taxon>Pezizomycotina</taxon>
        <taxon>Xylonomycetes</taxon>
        <taxon>Xylonales</taxon>
        <taxon>Xylonaceae</taxon>
        <taxon>Xylona</taxon>
    </lineage>
</organism>
<dbReference type="AlphaFoldDB" id="A0A165AH55"/>
<sequence>MDRKNPSEEDLAPIPGSPTPLPRTKRGLEKPSWMDIRAPPMTPPTDLWHASRGRKVPRVKKLALEVRLFLDFEQCGEKKVFDIERCLSLKQFLDLVDKVFEGVMLFEQVDTSELQFISISWQRRTGTHCIKITPEAYADWEAMVQVAKTTIRTQRAGEKVAKVEVHIRDENKRRWAEIAEKIKLKLNTEDTEKGYSSEQTMDFEMEN</sequence>
<feature type="region of interest" description="Disordered" evidence="1">
    <location>
        <begin position="1"/>
        <end position="49"/>
    </location>
</feature>
<dbReference type="RefSeq" id="XP_018186018.1">
    <property type="nucleotide sequence ID" value="XM_018334464.1"/>
</dbReference>
<proteinExistence type="predicted"/>
<accession>A0A165AH55</accession>
<reference evidence="2 3" key="1">
    <citation type="journal article" date="2016" name="Fungal Biol.">
        <title>The genome of Xylona heveae provides a window into fungal endophytism.</title>
        <authorList>
            <person name="Gazis R."/>
            <person name="Kuo A."/>
            <person name="Riley R."/>
            <person name="LaButti K."/>
            <person name="Lipzen A."/>
            <person name="Lin J."/>
            <person name="Amirebrahimi M."/>
            <person name="Hesse C.N."/>
            <person name="Spatafora J.W."/>
            <person name="Henrissat B."/>
            <person name="Hainaut M."/>
            <person name="Grigoriev I.V."/>
            <person name="Hibbett D.S."/>
        </authorList>
    </citation>
    <scope>NUCLEOTIDE SEQUENCE [LARGE SCALE GENOMIC DNA]</scope>
    <source>
        <strain evidence="2 3">TC161</strain>
    </source>
</reference>
<evidence type="ECO:0000313" key="2">
    <source>
        <dbReference type="EMBL" id="KZF20463.1"/>
    </source>
</evidence>
<evidence type="ECO:0000256" key="1">
    <source>
        <dbReference type="SAM" id="MobiDB-lite"/>
    </source>
</evidence>
<dbReference type="GeneID" id="28899601"/>
<gene>
    <name evidence="2" type="ORF">L228DRAFT_263108</name>
</gene>
<name>A0A165AH55_XYLHT</name>
<dbReference type="EMBL" id="KV407463">
    <property type="protein sequence ID" value="KZF20463.1"/>
    <property type="molecule type" value="Genomic_DNA"/>
</dbReference>
<dbReference type="InParanoid" id="A0A165AH55"/>
<protein>
    <submittedName>
        <fullName evidence="2">Uncharacterized protein</fullName>
    </submittedName>
</protein>
<keyword evidence="3" id="KW-1185">Reference proteome</keyword>